<gene>
    <name evidence="2" type="ORF">CY0110_23121</name>
</gene>
<feature type="compositionally biased region" description="Low complexity" evidence="1">
    <location>
        <begin position="144"/>
        <end position="172"/>
    </location>
</feature>
<sequence>MNKSYQKIVVIVSGFALLISMTVAGFSFRQSPSSSPEANSGTEVSPEERLKSIIEGYESVLEREPDNATAKQGLEEALRAFIATQAQAGNLEQAIPPMEKLAALVPENEQYQEILTQMKQAQQQAQSAPPPTQPEATNPESEEPLPLIIPEAQEESNPLLNPEENSNPLFPSDTNPNSN</sequence>
<evidence type="ECO:0000313" key="2">
    <source>
        <dbReference type="EMBL" id="EAZ89034.1"/>
    </source>
</evidence>
<accession>A3IWY3</accession>
<dbReference type="AlphaFoldDB" id="A3IWY3"/>
<reference evidence="2 3" key="1">
    <citation type="submission" date="2007-03" db="EMBL/GenBank/DDBJ databases">
        <authorList>
            <person name="Stal L."/>
            <person name="Ferriera S."/>
            <person name="Johnson J."/>
            <person name="Kravitz S."/>
            <person name="Beeson K."/>
            <person name="Sutton G."/>
            <person name="Rogers Y.-H."/>
            <person name="Friedman R."/>
            <person name="Frazier M."/>
            <person name="Venter J.C."/>
        </authorList>
    </citation>
    <scope>NUCLEOTIDE SEQUENCE [LARGE SCALE GENOMIC DNA]</scope>
    <source>
        <strain evidence="2 3">CCY0110</strain>
    </source>
</reference>
<proteinExistence type="predicted"/>
<dbReference type="Gene3D" id="1.25.40.10">
    <property type="entry name" value="Tetratricopeptide repeat domain"/>
    <property type="match status" value="1"/>
</dbReference>
<name>A3IWY3_9CHRO</name>
<dbReference type="OrthoDB" id="427425at2"/>
<keyword evidence="3" id="KW-1185">Reference proteome</keyword>
<dbReference type="RefSeq" id="WP_008277889.1">
    <property type="nucleotide sequence ID" value="NZ_AAXW01000057.1"/>
</dbReference>
<dbReference type="Proteomes" id="UP000003781">
    <property type="component" value="Unassembled WGS sequence"/>
</dbReference>
<feature type="region of interest" description="Disordered" evidence="1">
    <location>
        <begin position="29"/>
        <end position="48"/>
    </location>
</feature>
<evidence type="ECO:0000256" key="1">
    <source>
        <dbReference type="SAM" id="MobiDB-lite"/>
    </source>
</evidence>
<dbReference type="eggNOG" id="COG3118">
    <property type="taxonomic scope" value="Bacteria"/>
</dbReference>
<protein>
    <submittedName>
        <fullName evidence="2">Uncharacterized protein</fullName>
    </submittedName>
</protein>
<dbReference type="InterPro" id="IPR011990">
    <property type="entry name" value="TPR-like_helical_dom_sf"/>
</dbReference>
<feature type="region of interest" description="Disordered" evidence="1">
    <location>
        <begin position="118"/>
        <end position="179"/>
    </location>
</feature>
<dbReference type="EMBL" id="AAXW01000057">
    <property type="protein sequence ID" value="EAZ89034.1"/>
    <property type="molecule type" value="Genomic_DNA"/>
</dbReference>
<feature type="compositionally biased region" description="Polar residues" evidence="1">
    <location>
        <begin position="29"/>
        <end position="43"/>
    </location>
</feature>
<evidence type="ECO:0000313" key="3">
    <source>
        <dbReference type="Proteomes" id="UP000003781"/>
    </source>
</evidence>
<comment type="caution">
    <text evidence="2">The sequence shown here is derived from an EMBL/GenBank/DDBJ whole genome shotgun (WGS) entry which is preliminary data.</text>
</comment>
<organism evidence="2 3">
    <name type="scientific">Crocosphaera chwakensis CCY0110</name>
    <dbReference type="NCBI Taxonomy" id="391612"/>
    <lineage>
        <taxon>Bacteria</taxon>
        <taxon>Bacillati</taxon>
        <taxon>Cyanobacteriota</taxon>
        <taxon>Cyanophyceae</taxon>
        <taxon>Oscillatoriophycideae</taxon>
        <taxon>Chroococcales</taxon>
        <taxon>Aphanothecaceae</taxon>
        <taxon>Crocosphaera</taxon>
        <taxon>Crocosphaera chwakensis</taxon>
    </lineage>
</organism>